<dbReference type="AlphaFoldDB" id="A0A2P9HJM2"/>
<organism evidence="1 2">
    <name type="scientific">Ochrobactrum soli</name>
    <dbReference type="NCBI Taxonomy" id="2448455"/>
    <lineage>
        <taxon>Bacteria</taxon>
        <taxon>Pseudomonadati</taxon>
        <taxon>Pseudomonadota</taxon>
        <taxon>Alphaproteobacteria</taxon>
        <taxon>Hyphomicrobiales</taxon>
        <taxon>Brucellaceae</taxon>
        <taxon>Brucella/Ochrobactrum group</taxon>
        <taxon>Ochrobactrum</taxon>
    </lineage>
</organism>
<dbReference type="EMBL" id="OOFM01000005">
    <property type="protein sequence ID" value="SPL64252.1"/>
    <property type="molecule type" value="Genomic_DNA"/>
</dbReference>
<evidence type="ECO:0000313" key="1">
    <source>
        <dbReference type="EMBL" id="SPL64252.1"/>
    </source>
</evidence>
<name>A0A2P9HJM2_9HYPH</name>
<reference evidence="2" key="1">
    <citation type="submission" date="2017-12" db="EMBL/GenBank/DDBJ databases">
        <authorList>
            <person name="Diaz M."/>
        </authorList>
    </citation>
    <scope>NUCLEOTIDE SEQUENCE [LARGE SCALE GENOMIC DNA]</scope>
    <source>
        <strain evidence="2">FI11154</strain>
    </source>
</reference>
<sequence>MGGFDDLFSVEVEWECDEDDSGICLNSLSEGMSYLRRWILNSFQFNVGKRQYP</sequence>
<proteinExistence type="predicted"/>
<dbReference type="Proteomes" id="UP000246073">
    <property type="component" value="Unassembled WGS sequence"/>
</dbReference>
<evidence type="ECO:0000313" key="2">
    <source>
        <dbReference type="Proteomes" id="UP000246073"/>
    </source>
</evidence>
<gene>
    <name evidence="1" type="ORF">OHAE_119</name>
</gene>
<protein>
    <submittedName>
        <fullName evidence="1">Uncharacterized protein</fullName>
    </submittedName>
</protein>
<accession>A0A2P9HJM2</accession>